<feature type="region of interest" description="Disordered" evidence="1">
    <location>
        <begin position="344"/>
        <end position="375"/>
    </location>
</feature>
<organism evidence="2">
    <name type="scientific">Echinostoma caproni</name>
    <dbReference type="NCBI Taxonomy" id="27848"/>
    <lineage>
        <taxon>Eukaryota</taxon>
        <taxon>Metazoa</taxon>
        <taxon>Spiralia</taxon>
        <taxon>Lophotrochozoa</taxon>
        <taxon>Platyhelminthes</taxon>
        <taxon>Trematoda</taxon>
        <taxon>Digenea</taxon>
        <taxon>Plagiorchiida</taxon>
        <taxon>Echinostomata</taxon>
        <taxon>Echinostomatoidea</taxon>
        <taxon>Echinostomatidae</taxon>
        <taxon>Echinostoma</taxon>
    </lineage>
</organism>
<feature type="compositionally biased region" description="Polar residues" evidence="1">
    <location>
        <begin position="568"/>
        <end position="583"/>
    </location>
</feature>
<feature type="region of interest" description="Disordered" evidence="1">
    <location>
        <begin position="555"/>
        <end position="583"/>
    </location>
</feature>
<protein>
    <submittedName>
        <fullName evidence="2">Rap-GAP domain-containing protein</fullName>
    </submittedName>
</protein>
<dbReference type="AlphaFoldDB" id="A0A183ABX7"/>
<dbReference type="WBParaSite" id="ECPE_0000447401-mRNA-1">
    <property type="protein sequence ID" value="ECPE_0000447401-mRNA-1"/>
    <property type="gene ID" value="ECPE_0000447401"/>
</dbReference>
<feature type="region of interest" description="Disordered" evidence="1">
    <location>
        <begin position="402"/>
        <end position="434"/>
    </location>
</feature>
<evidence type="ECO:0000256" key="1">
    <source>
        <dbReference type="SAM" id="MobiDB-lite"/>
    </source>
</evidence>
<feature type="region of interest" description="Disordered" evidence="1">
    <location>
        <begin position="290"/>
        <end position="319"/>
    </location>
</feature>
<feature type="compositionally biased region" description="Acidic residues" evidence="1">
    <location>
        <begin position="614"/>
        <end position="625"/>
    </location>
</feature>
<reference evidence="2" key="1">
    <citation type="submission" date="2016-06" db="UniProtKB">
        <authorList>
            <consortium name="WormBaseParasite"/>
        </authorList>
    </citation>
    <scope>IDENTIFICATION</scope>
</reference>
<feature type="compositionally biased region" description="Pro residues" evidence="1">
    <location>
        <begin position="224"/>
        <end position="233"/>
    </location>
</feature>
<feature type="region of interest" description="Disordered" evidence="1">
    <location>
        <begin position="747"/>
        <end position="771"/>
    </location>
</feature>
<feature type="region of interest" description="Disordered" evidence="1">
    <location>
        <begin position="604"/>
        <end position="646"/>
    </location>
</feature>
<name>A0A183ABX7_9TREM</name>
<accession>A0A183ABX7</accession>
<feature type="compositionally biased region" description="Polar residues" evidence="1">
    <location>
        <begin position="183"/>
        <end position="195"/>
    </location>
</feature>
<sequence>LLLELAYTASVVRQNIRPDNREHLVSQLLECVRLIRIRVASGAACIQPVVDSSDPTNSLLAFSPANRTALDKLSSFHEAYMAFVDWINELTITELKRPESGPAGIPVSETGSSSDLRPRDPNAEFSARGHRLFAQLKNAALSVFDSLKAHGFTTPIDPGQLESMVNRSLNLQDCPPNGVDPSAETTSNATSEENSQCTILTEADRALLVKLWSQVDATVGAHNTPPPKPPIPRPLSGTAPRFPVENSPIDDFPTDTTNPTDDPEFTAYLRLLASAVRLDDPVLPGVSLQSIRSPPHLPPTHNFMPHTGRPGKRSKKGGQSIKRIGLSNVDLNAPDRLNFPLVDASDVSDSESGTHPLPLGGRRSNSTSWLHSTSPPSMVSSPLQYVFNVPGHSQFFDTASSGIPSRPGSWRRSHFDSHTDNRSSFGHLDNPLVPPQCERGTRETIHGYPIPPGSHGDSDHAPHLAGWDGDEPVYFSEVKADTEDDSELIEANGKKYRRYFQRRIMIERHKVKQLVVAPSLPDGSGPDWSRAVLTVTQSNHPLSPSHPNLAQDFGDGISEPNHVRESRNLSGSISSDGLNESIGNQRRSDAATLLANFKTSSLARYSSGPANGELSDDLDDWDSDEPPAAAGLDVQISTPPPKPPVPTMLRQVKRPLTSYMFRFGSSQYDDPDRDHRLSNQLFDLFRTNWHKRETAYGPHERTKTISYVEHYTQQTTIGELVRRSTCVQHTCTVRMLGGLEGLRAKRGMSDASLEEKSETHLSSSSNPSSPVAPEYKGLLALEVGSAPSEVPQFSFSESSDHCNYPDDVVLESRECLSQQAATQDDSSPGDGAMNDWRSLERITSCVAGSDILGLVRADEYLIWSDSDNNVSVLCWSLLVGAPV</sequence>
<feature type="region of interest" description="Disordered" evidence="1">
    <location>
        <begin position="174"/>
        <end position="195"/>
    </location>
</feature>
<feature type="region of interest" description="Disordered" evidence="1">
    <location>
        <begin position="98"/>
        <end position="123"/>
    </location>
</feature>
<feature type="compositionally biased region" description="Polar residues" evidence="1">
    <location>
        <begin position="363"/>
        <end position="375"/>
    </location>
</feature>
<proteinExistence type="predicted"/>
<evidence type="ECO:0000313" key="2">
    <source>
        <dbReference type="WBParaSite" id="ECPE_0000447401-mRNA-1"/>
    </source>
</evidence>
<feature type="region of interest" description="Disordered" evidence="1">
    <location>
        <begin position="219"/>
        <end position="241"/>
    </location>
</feature>